<feature type="region of interest" description="Disordered" evidence="1">
    <location>
        <begin position="813"/>
        <end position="839"/>
    </location>
</feature>
<dbReference type="OrthoDB" id="3204289at2759"/>
<evidence type="ECO:0000313" key="2">
    <source>
        <dbReference type="EMBL" id="KAF7433848.1"/>
    </source>
</evidence>
<gene>
    <name evidence="2" type="ORF">PC9H_005814</name>
</gene>
<dbReference type="VEuPathDB" id="FungiDB:PC9H_005814"/>
<dbReference type="RefSeq" id="XP_036633875.1">
    <property type="nucleotide sequence ID" value="XM_036775373.1"/>
</dbReference>
<sequence length="839" mass="93067">MINKQQINSSHLHSFLVLLDGEDDKSIQALIDPADHQNVPRAMKLMVTISRLQLLGTSCIRPIDQPILNALLALDDLLRAFYEPFVIPSLSLGEQLASLAKFAFLAFAHHRLHGTGFMTNQLYADLQGVVKTAFFNVAKQKEVDSSKPFYLYQQGSDRLEQMIGDVRTMSHDQNVDVLQLCERLSDCIDVNHIFARHPDWKGAHRRLSYTGTEGVDHVNTWYFTGNLIVNDVDLDSAWKSGQIEAELALQARYIPFGFNDVLRTHDVDFLRSHGNGKFVGITELEGEDTSIIADVEPVDNDSSEDCPGLELGAEAELVKDELADEDIHLDNLLADEPDESGDFSTSEDIPADWLPVPTKNGDMKLVHKASILACMFKSGATKLSADRLLRVRGYTKDFKREEIVISVGEEMLRVKNMAISVIQTSKKQIVPVMFAVTSLLKAGKLMLSVDVAELRSERASDIQVTGQVLSAACCEFSTEMGKMFGFVWDGGYLQFTSPTRSSQATRQASISAPRPRNGYKDSQVLPFPSHLVYPLNEGLIPVNRLPDGITKQLLEAVNHKNAAFMPMSTFYEHVERFNTLPDSAFEKLKNAGTTPGLPYRNESGIPCIINDATQALTSKQIVTDSGKVECHQCGNLIHLADGRAHVSEHILLKMLGLQELGLREEISNEIVKVCGFCGKLTCGPTSMKPHSRTEVTSLCPRMHSFSLGHASRSSKGHPSTNVPVGCPFCPASPSCPPPVFWKYSMFFHIQQAHSRYWDSEAHQPRNLPPDLLNNLQVTLLEINSIRNLHPRISSACTPLIALPFDPNITGLRRKDPPTADVMVNSCGMSSSRKKPRLSR</sequence>
<accession>A0A8H7A1B6</accession>
<dbReference type="GeneID" id="59375632"/>
<reference evidence="2" key="1">
    <citation type="submission" date="2019-07" db="EMBL/GenBank/DDBJ databases">
        <authorList>
            <person name="Palmer J.M."/>
        </authorList>
    </citation>
    <scope>NUCLEOTIDE SEQUENCE</scope>
    <source>
        <strain evidence="2">PC9</strain>
    </source>
</reference>
<dbReference type="EMBL" id="JACETU010000003">
    <property type="protein sequence ID" value="KAF7433848.1"/>
    <property type="molecule type" value="Genomic_DNA"/>
</dbReference>
<protein>
    <submittedName>
        <fullName evidence="2">Uncharacterized protein</fullName>
    </submittedName>
</protein>
<dbReference type="AlphaFoldDB" id="A0A8H7A1B6"/>
<name>A0A8H7A1B6_PLEOS</name>
<organism evidence="2 3">
    <name type="scientific">Pleurotus ostreatus</name>
    <name type="common">Oyster mushroom</name>
    <name type="synonym">White-rot fungus</name>
    <dbReference type="NCBI Taxonomy" id="5322"/>
    <lineage>
        <taxon>Eukaryota</taxon>
        <taxon>Fungi</taxon>
        <taxon>Dikarya</taxon>
        <taxon>Basidiomycota</taxon>
        <taxon>Agaricomycotina</taxon>
        <taxon>Agaricomycetes</taxon>
        <taxon>Agaricomycetidae</taxon>
        <taxon>Agaricales</taxon>
        <taxon>Pleurotineae</taxon>
        <taxon>Pleurotaceae</taxon>
        <taxon>Pleurotus</taxon>
    </lineage>
</organism>
<feature type="compositionally biased region" description="Polar residues" evidence="1">
    <location>
        <begin position="499"/>
        <end position="510"/>
    </location>
</feature>
<keyword evidence="3" id="KW-1185">Reference proteome</keyword>
<feature type="region of interest" description="Disordered" evidence="1">
    <location>
        <begin position="499"/>
        <end position="520"/>
    </location>
</feature>
<dbReference type="Proteomes" id="UP000623687">
    <property type="component" value="Unassembled WGS sequence"/>
</dbReference>
<evidence type="ECO:0000256" key="1">
    <source>
        <dbReference type="SAM" id="MobiDB-lite"/>
    </source>
</evidence>
<comment type="caution">
    <text evidence="2">The sequence shown here is derived from an EMBL/GenBank/DDBJ whole genome shotgun (WGS) entry which is preliminary data.</text>
</comment>
<evidence type="ECO:0000313" key="3">
    <source>
        <dbReference type="Proteomes" id="UP000623687"/>
    </source>
</evidence>
<proteinExistence type="predicted"/>